<feature type="transmembrane region" description="Helical" evidence="1">
    <location>
        <begin position="101"/>
        <end position="130"/>
    </location>
</feature>
<gene>
    <name evidence="2" type="ORF">P3T76_013541</name>
</gene>
<keyword evidence="1" id="KW-0472">Membrane</keyword>
<feature type="transmembrane region" description="Helical" evidence="1">
    <location>
        <begin position="78"/>
        <end position="95"/>
    </location>
</feature>
<comment type="caution">
    <text evidence="2">The sequence shown here is derived from an EMBL/GenBank/DDBJ whole genome shotgun (WGS) entry which is preliminary data.</text>
</comment>
<sequence>MLNSPDQSNKERSWAIQGGVLLVFHILNAAVTLAGVLYAVLMIVCTLLLPLWIAHNLMFDTWYKASKYVFLRFPERSGWVSLGIFVFSCTSSYVLDKLGWYTWILYPLAAGGVNRILVCYVLLPVIIPLVNADIRVAQFIETELQHDATLRLLTEEDFKDFELPVTVEMDFFQPLMNGMCRAWKVVLYFTFTKLLVGLRSASVVLLTTILPVMMLISGGDAGFMARFTENTFEIFVATYLLWLVGAMDLIGVAFVSIKCTAHSSNNMTSTARDE</sequence>
<keyword evidence="1" id="KW-0812">Transmembrane</keyword>
<dbReference type="Proteomes" id="UP001259832">
    <property type="component" value="Unassembled WGS sequence"/>
</dbReference>
<organism evidence="2 3">
    <name type="scientific">Phytophthora citrophthora</name>
    <dbReference type="NCBI Taxonomy" id="4793"/>
    <lineage>
        <taxon>Eukaryota</taxon>
        <taxon>Sar</taxon>
        <taxon>Stramenopiles</taxon>
        <taxon>Oomycota</taxon>
        <taxon>Peronosporomycetes</taxon>
        <taxon>Peronosporales</taxon>
        <taxon>Peronosporaceae</taxon>
        <taxon>Phytophthora</taxon>
    </lineage>
</organism>
<keyword evidence="1" id="KW-1133">Transmembrane helix</keyword>
<dbReference type="EMBL" id="JASMQC010000036">
    <property type="protein sequence ID" value="KAK1930952.1"/>
    <property type="molecule type" value="Genomic_DNA"/>
</dbReference>
<feature type="transmembrane region" description="Helical" evidence="1">
    <location>
        <begin position="12"/>
        <end position="31"/>
    </location>
</feature>
<evidence type="ECO:0000313" key="2">
    <source>
        <dbReference type="EMBL" id="KAK1930952.1"/>
    </source>
</evidence>
<evidence type="ECO:0000313" key="3">
    <source>
        <dbReference type="Proteomes" id="UP001259832"/>
    </source>
</evidence>
<protein>
    <submittedName>
        <fullName evidence="2">Uncharacterized protein</fullName>
    </submittedName>
</protein>
<proteinExistence type="predicted"/>
<keyword evidence="3" id="KW-1185">Reference proteome</keyword>
<dbReference type="AlphaFoldDB" id="A0AAD9LCY4"/>
<feature type="transmembrane region" description="Helical" evidence="1">
    <location>
        <begin position="234"/>
        <end position="257"/>
    </location>
</feature>
<evidence type="ECO:0000256" key="1">
    <source>
        <dbReference type="SAM" id="Phobius"/>
    </source>
</evidence>
<feature type="transmembrane region" description="Helical" evidence="1">
    <location>
        <begin position="37"/>
        <end position="57"/>
    </location>
</feature>
<feature type="transmembrane region" description="Helical" evidence="1">
    <location>
        <begin position="185"/>
        <end position="214"/>
    </location>
</feature>
<reference evidence="2" key="1">
    <citation type="submission" date="2023-08" db="EMBL/GenBank/DDBJ databases">
        <title>Reference Genome Resource for the Citrus Pathogen Phytophthora citrophthora.</title>
        <authorList>
            <person name="Moller H."/>
            <person name="Coetzee B."/>
            <person name="Rose L.J."/>
            <person name="Van Niekerk J.M."/>
        </authorList>
    </citation>
    <scope>NUCLEOTIDE SEQUENCE</scope>
    <source>
        <strain evidence="2">STE-U-9442</strain>
    </source>
</reference>
<accession>A0AAD9LCY4</accession>
<name>A0AAD9LCY4_9STRA</name>